<proteinExistence type="predicted"/>
<dbReference type="Gene3D" id="1.20.120.520">
    <property type="entry name" value="nmb1532 protein domain like"/>
    <property type="match status" value="1"/>
</dbReference>
<keyword evidence="3" id="KW-1185">Reference proteome</keyword>
<dbReference type="RefSeq" id="WP_133195776.1">
    <property type="nucleotide sequence ID" value="NZ_JBHUCW010000009.1"/>
</dbReference>
<comment type="caution">
    <text evidence="2">The sequence shown here is derived from an EMBL/GenBank/DDBJ whole genome shotgun (WGS) entry which is preliminary data.</text>
</comment>
<accession>A0A4R5MA22</accession>
<feature type="domain" description="UspA" evidence="1">
    <location>
        <begin position="1"/>
        <end position="118"/>
    </location>
</feature>
<dbReference type="InterPro" id="IPR014729">
    <property type="entry name" value="Rossmann-like_a/b/a_fold"/>
</dbReference>
<dbReference type="EMBL" id="SMRP01000006">
    <property type="protein sequence ID" value="TDG23405.1"/>
    <property type="molecule type" value="Genomic_DNA"/>
</dbReference>
<dbReference type="OrthoDB" id="8560984at2"/>
<name>A0A4R5MA22_9BURK</name>
<evidence type="ECO:0000313" key="2">
    <source>
        <dbReference type="EMBL" id="TDG23405.1"/>
    </source>
</evidence>
<organism evidence="2 3">
    <name type="scientific">Paraburkholderia silviterrae</name>
    <dbReference type="NCBI Taxonomy" id="2528715"/>
    <lineage>
        <taxon>Bacteria</taxon>
        <taxon>Pseudomonadati</taxon>
        <taxon>Pseudomonadota</taxon>
        <taxon>Betaproteobacteria</taxon>
        <taxon>Burkholderiales</taxon>
        <taxon>Burkholderiaceae</taxon>
        <taxon>Paraburkholderia</taxon>
    </lineage>
</organism>
<dbReference type="Proteomes" id="UP000295722">
    <property type="component" value="Unassembled WGS sequence"/>
</dbReference>
<sequence>MYRHFVVLVDDSDAGIDTVTHAVALARSVGARVTFVHVVREPQYGAGAASGRRLDDCVREMVAAKAEAAARALGVPCESMRVTGAAAQRARASDAGAWRCDLVCVAARAVAARDGVGEAVDVDAGCAAGSLAAQFAAANVPVLSCAVRRSPAAARVVAALYRAHRATGVALCERLAHSGLAHAGRAAVRGAAASEVACEVASDVACDASGAHPGLDALRIPRLGPADACRISSLLRVRTSVVDAELGELERQHQRGTALFEELVRVVAASSAGVAPPARVEEALHGYAQFVWEYFGRKEGVIVPAAQRYLREDDWREIEAAFATTASIAGTGTP</sequence>
<evidence type="ECO:0000259" key="1">
    <source>
        <dbReference type="Pfam" id="PF00582"/>
    </source>
</evidence>
<reference evidence="2 3" key="1">
    <citation type="submission" date="2019-03" db="EMBL/GenBank/DDBJ databases">
        <title>Paraburkholderia sp. 4M-K11, isolated from subtropical forest soil.</title>
        <authorList>
            <person name="Gao Z.-H."/>
            <person name="Qiu L.-H."/>
        </authorList>
    </citation>
    <scope>NUCLEOTIDE SEQUENCE [LARGE SCALE GENOMIC DNA]</scope>
    <source>
        <strain evidence="2 3">4M-K11</strain>
    </source>
</reference>
<dbReference type="SUPFAM" id="SSF52402">
    <property type="entry name" value="Adenine nucleotide alpha hydrolases-like"/>
    <property type="match status" value="1"/>
</dbReference>
<gene>
    <name evidence="2" type="ORF">EYW47_15960</name>
</gene>
<evidence type="ECO:0000313" key="3">
    <source>
        <dbReference type="Proteomes" id="UP000295722"/>
    </source>
</evidence>
<protein>
    <submittedName>
        <fullName evidence="2">Universal stress protein</fullName>
    </submittedName>
</protein>
<dbReference type="Pfam" id="PF00582">
    <property type="entry name" value="Usp"/>
    <property type="match status" value="1"/>
</dbReference>
<dbReference type="AlphaFoldDB" id="A0A4R5MA22"/>
<dbReference type="Gene3D" id="3.40.50.620">
    <property type="entry name" value="HUPs"/>
    <property type="match status" value="1"/>
</dbReference>
<dbReference type="InterPro" id="IPR006016">
    <property type="entry name" value="UspA"/>
</dbReference>